<dbReference type="PANTHER" id="PTHR30482:SF18">
    <property type="entry name" value="BRANCHED AMINO ACID TRANSPORT SYSTEM PERMEASE"/>
    <property type="match status" value="1"/>
</dbReference>
<keyword evidence="2" id="KW-1003">Cell membrane</keyword>
<dbReference type="RefSeq" id="WP_013162347.1">
    <property type="nucleotide sequence ID" value="NC_014216.1"/>
</dbReference>
<organism evidence="7 8">
    <name type="scientific">Desulfurivibrio alkaliphilus (strain DSM 19089 / UNIQEM U267 / AHT2)</name>
    <dbReference type="NCBI Taxonomy" id="589865"/>
    <lineage>
        <taxon>Bacteria</taxon>
        <taxon>Pseudomonadati</taxon>
        <taxon>Thermodesulfobacteriota</taxon>
        <taxon>Desulfobulbia</taxon>
        <taxon>Desulfobulbales</taxon>
        <taxon>Desulfobulbaceae</taxon>
        <taxon>Desulfurivibrio</taxon>
    </lineage>
</organism>
<keyword evidence="3 6" id="KW-0812">Transmembrane</keyword>
<dbReference type="STRING" id="589865.DaAHT2_0103"/>
<evidence type="ECO:0000313" key="7">
    <source>
        <dbReference type="EMBL" id="ADH84816.1"/>
    </source>
</evidence>
<dbReference type="OrthoDB" id="9780757at2"/>
<comment type="subcellular location">
    <subcellularLocation>
        <location evidence="1">Cell membrane</location>
        <topology evidence="1">Multi-pass membrane protein</topology>
    </subcellularLocation>
</comment>
<feature type="transmembrane region" description="Helical" evidence="6">
    <location>
        <begin position="243"/>
        <end position="260"/>
    </location>
</feature>
<keyword evidence="5 6" id="KW-0472">Membrane</keyword>
<feature type="transmembrane region" description="Helical" evidence="6">
    <location>
        <begin position="280"/>
        <end position="305"/>
    </location>
</feature>
<evidence type="ECO:0000256" key="6">
    <source>
        <dbReference type="SAM" id="Phobius"/>
    </source>
</evidence>
<dbReference type="GO" id="GO:0005886">
    <property type="term" value="C:plasma membrane"/>
    <property type="evidence" value="ECO:0007669"/>
    <property type="project" value="UniProtKB-SubCell"/>
</dbReference>
<dbReference type="Pfam" id="PF02653">
    <property type="entry name" value="BPD_transp_2"/>
    <property type="match status" value="1"/>
</dbReference>
<feature type="transmembrane region" description="Helical" evidence="6">
    <location>
        <begin position="317"/>
        <end position="339"/>
    </location>
</feature>
<evidence type="ECO:0000256" key="4">
    <source>
        <dbReference type="ARBA" id="ARBA00022989"/>
    </source>
</evidence>
<evidence type="ECO:0000256" key="2">
    <source>
        <dbReference type="ARBA" id="ARBA00022475"/>
    </source>
</evidence>
<dbReference type="EMBL" id="CP001940">
    <property type="protein sequence ID" value="ADH84816.1"/>
    <property type="molecule type" value="Genomic_DNA"/>
</dbReference>
<reference evidence="8" key="1">
    <citation type="submission" date="2010-02" db="EMBL/GenBank/DDBJ databases">
        <title>Complete sequence of Desulfurivibrio alkaliphilus AHT2.</title>
        <authorList>
            <consortium name="US DOE Joint Genome Institute"/>
            <person name="Pitluck S."/>
            <person name="Chertkov O."/>
            <person name="Detter J.C."/>
            <person name="Han C."/>
            <person name="Tapia R."/>
            <person name="Larimer F."/>
            <person name="Land M."/>
            <person name="Hauser L."/>
            <person name="Kyrpides N."/>
            <person name="Mikhailova N."/>
            <person name="Sorokin D.Y."/>
            <person name="Muyzer G."/>
            <person name="Woyke T."/>
        </authorList>
    </citation>
    <scope>NUCLEOTIDE SEQUENCE [LARGE SCALE GENOMIC DNA]</scope>
    <source>
        <strain evidence="8">DSM 19089 / UNIQEM U267 / AHT2</strain>
    </source>
</reference>
<dbReference type="PANTHER" id="PTHR30482">
    <property type="entry name" value="HIGH-AFFINITY BRANCHED-CHAIN AMINO ACID TRANSPORT SYSTEM PERMEASE"/>
    <property type="match status" value="1"/>
</dbReference>
<sequence length="368" mass="39499">MKHLLPISLLLATVVLIQQLTLWTDTQFYLTQLTMTGYYSLLIIGLCLLLGYAGQISLGHAGFFAIGGYTSAVLTTRDFSLHLDHPLLVVSDRLGLLMSRADYFGGEIIHFHPWAAAALALAATMIIAYLIGVPVLKLKGHYLAMATLGFGIIIYRVALASPIFGEADGIFEVPAFPLLAGLSISGDFGSRVSNYYIAWVLVAITMFLLLNLINSRVGRGLRAIHGSEEAANAMGINTASYKLRTFILSAVLAALAGVFMTHYSSGIGPSEAGVMQSVRYVAIVAVGGMANLWGALTMGVGLNFMSLRGMFGTYDEAVFGLILITIMLFAPQGLLRLSLFNQLKDLLLPASLKGRLSKPGRKEEDGTA</sequence>
<dbReference type="FunCoup" id="D6Z5T4">
    <property type="interactions" value="201"/>
</dbReference>
<proteinExistence type="predicted"/>
<accession>D6Z5T4</accession>
<name>D6Z5T4_DESAT</name>
<keyword evidence="4 6" id="KW-1133">Transmembrane helix</keyword>
<feature type="transmembrane region" description="Helical" evidence="6">
    <location>
        <begin position="29"/>
        <end position="51"/>
    </location>
</feature>
<dbReference type="Proteomes" id="UP000001508">
    <property type="component" value="Chromosome"/>
</dbReference>
<feature type="transmembrane region" description="Helical" evidence="6">
    <location>
        <begin position="114"/>
        <end position="136"/>
    </location>
</feature>
<evidence type="ECO:0000256" key="5">
    <source>
        <dbReference type="ARBA" id="ARBA00023136"/>
    </source>
</evidence>
<dbReference type="InParanoid" id="D6Z5T4"/>
<dbReference type="InterPro" id="IPR043428">
    <property type="entry name" value="LivM-like"/>
</dbReference>
<evidence type="ECO:0000256" key="3">
    <source>
        <dbReference type="ARBA" id="ARBA00022692"/>
    </source>
</evidence>
<dbReference type="HOGENOM" id="CLU_031365_2_2_7"/>
<dbReference type="AlphaFoldDB" id="D6Z5T4"/>
<keyword evidence="8" id="KW-1185">Reference proteome</keyword>
<dbReference type="GO" id="GO:0015658">
    <property type="term" value="F:branched-chain amino acid transmembrane transporter activity"/>
    <property type="evidence" value="ECO:0007669"/>
    <property type="project" value="InterPro"/>
</dbReference>
<evidence type="ECO:0000313" key="8">
    <source>
        <dbReference type="Proteomes" id="UP000001508"/>
    </source>
</evidence>
<feature type="transmembrane region" description="Helical" evidence="6">
    <location>
        <begin position="143"/>
        <end position="164"/>
    </location>
</feature>
<protein>
    <submittedName>
        <fullName evidence="7">Inner-membrane translocator</fullName>
    </submittedName>
</protein>
<dbReference type="eggNOG" id="COG4177">
    <property type="taxonomic scope" value="Bacteria"/>
</dbReference>
<feature type="transmembrane region" description="Helical" evidence="6">
    <location>
        <begin position="195"/>
        <end position="213"/>
    </location>
</feature>
<gene>
    <name evidence="7" type="ordered locus">DaAHT2_0103</name>
</gene>
<dbReference type="InterPro" id="IPR001851">
    <property type="entry name" value="ABC_transp_permease"/>
</dbReference>
<dbReference type="CDD" id="cd06581">
    <property type="entry name" value="TM_PBP1_LivM_like"/>
    <property type="match status" value="1"/>
</dbReference>
<dbReference type="KEGG" id="dak:DaAHT2_0103"/>
<evidence type="ECO:0000256" key="1">
    <source>
        <dbReference type="ARBA" id="ARBA00004651"/>
    </source>
</evidence>